<sequence length="109" mass="12501">METRKTLVTKLGFFTAVAISIIIIGKKHIAHRKDSRHLKESALSVENELDDFLTVNRRPGFPEHNPNLNYDTPNRKSKYVGAGLSYSSRTPGDKLSIWNVMFKRRDDDK</sequence>
<dbReference type="AlphaFoldDB" id="A0A4V1J313"/>
<dbReference type="Proteomes" id="UP000268321">
    <property type="component" value="Unassembled WGS sequence"/>
</dbReference>
<evidence type="ECO:0000256" key="1">
    <source>
        <dbReference type="SAM" id="Phobius"/>
    </source>
</evidence>
<keyword evidence="1" id="KW-0472">Membrane</keyword>
<proteinExistence type="predicted"/>
<accession>A0A4V1J313</accession>
<evidence type="ECO:0000313" key="3">
    <source>
        <dbReference type="Proteomes" id="UP000268321"/>
    </source>
</evidence>
<feature type="transmembrane region" description="Helical" evidence="1">
    <location>
        <begin position="6"/>
        <end position="25"/>
    </location>
</feature>
<name>A0A4V1J313_9ASCO</name>
<keyword evidence="1" id="KW-1133">Transmembrane helix</keyword>
<keyword evidence="3" id="KW-1185">Reference proteome</keyword>
<keyword evidence="1" id="KW-0812">Transmembrane</keyword>
<dbReference type="EMBL" id="ML004458">
    <property type="protein sequence ID" value="RKP30459.1"/>
    <property type="molecule type" value="Genomic_DNA"/>
</dbReference>
<gene>
    <name evidence="2" type="ORF">METBISCDRAFT_16201</name>
</gene>
<dbReference type="OrthoDB" id="3999982at2759"/>
<evidence type="ECO:0000313" key="2">
    <source>
        <dbReference type="EMBL" id="RKP30459.1"/>
    </source>
</evidence>
<reference evidence="3" key="1">
    <citation type="journal article" date="2018" name="Nat. Microbiol.">
        <title>Leveraging single-cell genomics to expand the fungal tree of life.</title>
        <authorList>
            <person name="Ahrendt S.R."/>
            <person name="Quandt C.A."/>
            <person name="Ciobanu D."/>
            <person name="Clum A."/>
            <person name="Salamov A."/>
            <person name="Andreopoulos B."/>
            <person name="Cheng J.F."/>
            <person name="Woyke T."/>
            <person name="Pelin A."/>
            <person name="Henrissat B."/>
            <person name="Reynolds N.K."/>
            <person name="Benny G.L."/>
            <person name="Smith M.E."/>
            <person name="James T.Y."/>
            <person name="Grigoriev I.V."/>
        </authorList>
    </citation>
    <scope>NUCLEOTIDE SEQUENCE [LARGE SCALE GENOMIC DNA]</scope>
    <source>
        <strain evidence="3">Baker2002</strain>
    </source>
</reference>
<organism evidence="2 3">
    <name type="scientific">Metschnikowia bicuspidata</name>
    <dbReference type="NCBI Taxonomy" id="27322"/>
    <lineage>
        <taxon>Eukaryota</taxon>
        <taxon>Fungi</taxon>
        <taxon>Dikarya</taxon>
        <taxon>Ascomycota</taxon>
        <taxon>Saccharomycotina</taxon>
        <taxon>Pichiomycetes</taxon>
        <taxon>Metschnikowiaceae</taxon>
        <taxon>Metschnikowia</taxon>
    </lineage>
</organism>
<protein>
    <submittedName>
        <fullName evidence="2">Uncharacterized protein</fullName>
    </submittedName>
</protein>